<sequence length="69" mass="7619">MGLVFCHSLAPHSVEPPCVMLFAPSYKWPPSACCYYGRVKKPATFSGFRIVWCLVHERAGSHKAPAVTP</sequence>
<dbReference type="EMBL" id="AP019416">
    <property type="protein sequence ID" value="BBI47736.1"/>
    <property type="molecule type" value="Genomic_DNA"/>
</dbReference>
<proteinExistence type="predicted"/>
<gene>
    <name evidence="1" type="ORF">HORIV_01570</name>
</gene>
<reference evidence="2" key="1">
    <citation type="journal article" date="2019" name="Microbiol. Resour. Announc.">
        <title>Complete Genome Sequence of Halomonas olivaria, a Moderately Halophilic Bacterium Isolated from Olive Processing Effluents, Obtained by Nanopore Sequencing.</title>
        <authorList>
            <person name="Nagata S."/>
            <person name="Ii K.M."/>
            <person name="Tsukimi T."/>
            <person name="Miura M.C."/>
            <person name="Galipon J."/>
            <person name="Arakawa K."/>
        </authorList>
    </citation>
    <scope>NUCLEOTIDE SEQUENCE [LARGE SCALE GENOMIC DNA]</scope>
    <source>
        <strain evidence="2">TYRC17</strain>
    </source>
</reference>
<dbReference type="Proteomes" id="UP000289555">
    <property type="component" value="Chromosome"/>
</dbReference>
<protein>
    <submittedName>
        <fullName evidence="1">Uncharacterized protein</fullName>
    </submittedName>
</protein>
<evidence type="ECO:0000313" key="2">
    <source>
        <dbReference type="Proteomes" id="UP000289555"/>
    </source>
</evidence>
<keyword evidence="2" id="KW-1185">Reference proteome</keyword>
<accession>A0ABN5WL43</accession>
<evidence type="ECO:0000313" key="1">
    <source>
        <dbReference type="EMBL" id="BBI47736.1"/>
    </source>
</evidence>
<organism evidence="1 2">
    <name type="scientific">Vreelandella olivaria</name>
    <dbReference type="NCBI Taxonomy" id="390919"/>
    <lineage>
        <taxon>Bacteria</taxon>
        <taxon>Pseudomonadati</taxon>
        <taxon>Pseudomonadota</taxon>
        <taxon>Gammaproteobacteria</taxon>
        <taxon>Oceanospirillales</taxon>
        <taxon>Halomonadaceae</taxon>
        <taxon>Vreelandella</taxon>
    </lineage>
</organism>
<name>A0ABN5WL43_9GAMM</name>